<feature type="transmembrane region" description="Helical" evidence="1">
    <location>
        <begin position="331"/>
        <end position="353"/>
    </location>
</feature>
<feature type="transmembrane region" description="Helical" evidence="1">
    <location>
        <begin position="359"/>
        <end position="380"/>
    </location>
</feature>
<dbReference type="AlphaFoldDB" id="A0A2W5TMM2"/>
<gene>
    <name evidence="2" type="ORF">DI533_15720</name>
</gene>
<evidence type="ECO:0000313" key="2">
    <source>
        <dbReference type="EMBL" id="PZQ96997.1"/>
    </source>
</evidence>
<feature type="transmembrane region" description="Helical" evidence="1">
    <location>
        <begin position="300"/>
        <end position="319"/>
    </location>
</feature>
<dbReference type="Pfam" id="PF03390">
    <property type="entry name" value="2HCT"/>
    <property type="match status" value="1"/>
</dbReference>
<feature type="transmembrane region" description="Helical" evidence="1">
    <location>
        <begin position="243"/>
        <end position="261"/>
    </location>
</feature>
<dbReference type="GO" id="GO:0016020">
    <property type="term" value="C:membrane"/>
    <property type="evidence" value="ECO:0007669"/>
    <property type="project" value="InterPro"/>
</dbReference>
<accession>A0A2W5TMM2</accession>
<dbReference type="PANTHER" id="PTHR40033">
    <property type="entry name" value="NA(+)-MALATE SYMPORTER"/>
    <property type="match status" value="1"/>
</dbReference>
<keyword evidence="1" id="KW-1133">Transmembrane helix</keyword>
<feature type="transmembrane region" description="Helical" evidence="1">
    <location>
        <begin position="129"/>
        <end position="152"/>
    </location>
</feature>
<feature type="transmembrane region" description="Helical" evidence="1">
    <location>
        <begin position="68"/>
        <end position="87"/>
    </location>
</feature>
<feature type="transmembrane region" description="Helical" evidence="1">
    <location>
        <begin position="392"/>
        <end position="408"/>
    </location>
</feature>
<dbReference type="GO" id="GO:0008514">
    <property type="term" value="F:organic anion transmembrane transporter activity"/>
    <property type="evidence" value="ECO:0007669"/>
    <property type="project" value="InterPro"/>
</dbReference>
<protein>
    <submittedName>
        <fullName evidence="2">Uncharacterized protein</fullName>
    </submittedName>
</protein>
<sequence length="409" mass="42473">MKNLESGYRVIDRRMAISVACGLLAAATLAFAPPGQFLALVLIMVTGAIALSTLGRRIPVLRGLGGDALLTLLVPSWFVHIGAFRPLDLQTMAHAFEAAHALEFFVTVIVAGGILSTDRAGLRRAGAMILPLAAMTTLAVIAFGLTAGLMTGQDMSKVFFFILCPMLSGGLAVGLVPLSIGYASAFATTPAAVMASILPPLLLSNIAMILISGALSYRADKTTDIGPQTKEAVKATLSDLPNLAIGTLFFLGFFLLALIVSRHTAINLPLGVILMAVALGFTGLLPGWLADAVATTYRLVVRYLTFPLIFSVGMIYTPWGPLIEGLAPARLVVICAGLAGVCAAGLALARITSRPVNEMVTLAATRVAMGGSGALAILQAARRLDLMPQAQIALRIGGVAMVSIALLLA</sequence>
<evidence type="ECO:0000256" key="1">
    <source>
        <dbReference type="SAM" id="Phobius"/>
    </source>
</evidence>
<keyword evidence="1" id="KW-0812">Transmembrane</keyword>
<name>A0A2W5TMM2_CERSP</name>
<evidence type="ECO:0000313" key="3">
    <source>
        <dbReference type="Proteomes" id="UP000248975"/>
    </source>
</evidence>
<keyword evidence="1" id="KW-0472">Membrane</keyword>
<dbReference type="EMBL" id="QFQS01000003">
    <property type="protein sequence ID" value="PZQ96997.1"/>
    <property type="molecule type" value="Genomic_DNA"/>
</dbReference>
<comment type="caution">
    <text evidence="2">The sequence shown here is derived from an EMBL/GenBank/DDBJ whole genome shotgun (WGS) entry which is preliminary data.</text>
</comment>
<feature type="transmembrane region" description="Helical" evidence="1">
    <location>
        <begin position="268"/>
        <end position="288"/>
    </location>
</feature>
<feature type="transmembrane region" description="Helical" evidence="1">
    <location>
        <begin position="158"/>
        <end position="180"/>
    </location>
</feature>
<dbReference type="InterPro" id="IPR004679">
    <property type="entry name" value="2-OHcarboxylate_transport"/>
</dbReference>
<organism evidence="2 3">
    <name type="scientific">Cereibacter sphaeroides</name>
    <name type="common">Rhodobacter sphaeroides</name>
    <dbReference type="NCBI Taxonomy" id="1063"/>
    <lineage>
        <taxon>Bacteria</taxon>
        <taxon>Pseudomonadati</taxon>
        <taxon>Pseudomonadota</taxon>
        <taxon>Alphaproteobacteria</taxon>
        <taxon>Rhodobacterales</taxon>
        <taxon>Paracoccaceae</taxon>
        <taxon>Cereibacter</taxon>
    </lineage>
</organism>
<dbReference type="PANTHER" id="PTHR40033:SF1">
    <property type="entry name" value="CITRATE-SODIUM SYMPORTER"/>
    <property type="match status" value="1"/>
</dbReference>
<proteinExistence type="predicted"/>
<feature type="transmembrane region" description="Helical" evidence="1">
    <location>
        <begin position="99"/>
        <end position="117"/>
    </location>
</feature>
<feature type="transmembrane region" description="Helical" evidence="1">
    <location>
        <begin position="192"/>
        <end position="215"/>
    </location>
</feature>
<dbReference type="Proteomes" id="UP000248975">
    <property type="component" value="Unassembled WGS sequence"/>
</dbReference>
<reference evidence="2 3" key="1">
    <citation type="submission" date="2017-08" db="EMBL/GenBank/DDBJ databases">
        <title>Infants hospitalized years apart are colonized by the same room-sourced microbial strains.</title>
        <authorList>
            <person name="Brooks B."/>
            <person name="Olm M.R."/>
            <person name="Firek B.A."/>
            <person name="Baker R."/>
            <person name="Thomas B.C."/>
            <person name="Morowitz M.J."/>
            <person name="Banfield J.F."/>
        </authorList>
    </citation>
    <scope>NUCLEOTIDE SEQUENCE [LARGE SCALE GENOMIC DNA]</scope>
    <source>
        <strain evidence="2">S2_003_000_R2_11</strain>
    </source>
</reference>